<feature type="region of interest" description="Disordered" evidence="1">
    <location>
        <begin position="1426"/>
        <end position="1451"/>
    </location>
</feature>
<feature type="compositionally biased region" description="Polar residues" evidence="1">
    <location>
        <begin position="1315"/>
        <end position="1325"/>
    </location>
</feature>
<proteinExistence type="predicted"/>
<feature type="region of interest" description="Disordered" evidence="1">
    <location>
        <begin position="670"/>
        <end position="736"/>
    </location>
</feature>
<feature type="compositionally biased region" description="Polar residues" evidence="1">
    <location>
        <begin position="78"/>
        <end position="93"/>
    </location>
</feature>
<feature type="compositionally biased region" description="Basic and acidic residues" evidence="1">
    <location>
        <begin position="1249"/>
        <end position="1258"/>
    </location>
</feature>
<reference evidence="2" key="1">
    <citation type="journal article" date="2023" name="Mol. Biol. Evol.">
        <title>Third-Generation Sequencing Reveals the Adaptive Role of the Epigenome in Three Deep-Sea Polychaetes.</title>
        <authorList>
            <person name="Perez M."/>
            <person name="Aroh O."/>
            <person name="Sun Y."/>
            <person name="Lan Y."/>
            <person name="Juniper S.K."/>
            <person name="Young C.R."/>
            <person name="Angers B."/>
            <person name="Qian P.Y."/>
        </authorList>
    </citation>
    <scope>NUCLEOTIDE SEQUENCE</scope>
    <source>
        <strain evidence="2">R07B-5</strain>
    </source>
</reference>
<feature type="region of interest" description="Disordered" evidence="1">
    <location>
        <begin position="1612"/>
        <end position="1631"/>
    </location>
</feature>
<feature type="compositionally biased region" description="Polar residues" evidence="1">
    <location>
        <begin position="721"/>
        <end position="734"/>
    </location>
</feature>
<gene>
    <name evidence="2" type="ORF">NP493_1118g00057</name>
</gene>
<feature type="region of interest" description="Disordered" evidence="1">
    <location>
        <begin position="61"/>
        <end position="125"/>
    </location>
</feature>
<feature type="compositionally biased region" description="Basic and acidic residues" evidence="1">
    <location>
        <begin position="1326"/>
        <end position="1335"/>
    </location>
</feature>
<feature type="compositionally biased region" description="Basic and acidic residues" evidence="1">
    <location>
        <begin position="189"/>
        <end position="221"/>
    </location>
</feature>
<protein>
    <submittedName>
        <fullName evidence="2">Uncharacterized protein</fullName>
    </submittedName>
</protein>
<comment type="caution">
    <text evidence="2">The sequence shown here is derived from an EMBL/GenBank/DDBJ whole genome shotgun (WGS) entry which is preliminary data.</text>
</comment>
<organism evidence="2 3">
    <name type="scientific">Ridgeia piscesae</name>
    <name type="common">Tubeworm</name>
    <dbReference type="NCBI Taxonomy" id="27915"/>
    <lineage>
        <taxon>Eukaryota</taxon>
        <taxon>Metazoa</taxon>
        <taxon>Spiralia</taxon>
        <taxon>Lophotrochozoa</taxon>
        <taxon>Annelida</taxon>
        <taxon>Polychaeta</taxon>
        <taxon>Sedentaria</taxon>
        <taxon>Canalipalpata</taxon>
        <taxon>Sabellida</taxon>
        <taxon>Siboglinidae</taxon>
        <taxon>Ridgeia</taxon>
    </lineage>
</organism>
<evidence type="ECO:0000313" key="2">
    <source>
        <dbReference type="EMBL" id="KAK2170978.1"/>
    </source>
</evidence>
<accession>A0AAD9NJM4</accession>
<feature type="region of interest" description="Disordered" evidence="1">
    <location>
        <begin position="183"/>
        <end position="221"/>
    </location>
</feature>
<dbReference type="Proteomes" id="UP001209878">
    <property type="component" value="Unassembled WGS sequence"/>
</dbReference>
<feature type="region of interest" description="Disordered" evidence="1">
    <location>
        <begin position="567"/>
        <end position="647"/>
    </location>
</feature>
<feature type="compositionally biased region" description="Basic and acidic residues" evidence="1">
    <location>
        <begin position="95"/>
        <end position="118"/>
    </location>
</feature>
<evidence type="ECO:0000313" key="3">
    <source>
        <dbReference type="Proteomes" id="UP001209878"/>
    </source>
</evidence>
<feature type="compositionally biased region" description="Basic and acidic residues" evidence="1">
    <location>
        <begin position="1303"/>
        <end position="1314"/>
    </location>
</feature>
<feature type="compositionally biased region" description="Polar residues" evidence="1">
    <location>
        <begin position="298"/>
        <end position="311"/>
    </location>
</feature>
<feature type="compositionally biased region" description="Basic residues" evidence="1">
    <location>
        <begin position="637"/>
        <end position="647"/>
    </location>
</feature>
<feature type="compositionally biased region" description="Polar residues" evidence="1">
    <location>
        <begin position="1699"/>
        <end position="1709"/>
    </location>
</feature>
<feature type="compositionally biased region" description="Low complexity" evidence="1">
    <location>
        <begin position="1436"/>
        <end position="1451"/>
    </location>
</feature>
<feature type="compositionally biased region" description="Acidic residues" evidence="1">
    <location>
        <begin position="1276"/>
        <end position="1286"/>
    </location>
</feature>
<feature type="compositionally biased region" description="Basic and acidic residues" evidence="1">
    <location>
        <begin position="608"/>
        <end position="624"/>
    </location>
</feature>
<feature type="region of interest" description="Disordered" evidence="1">
    <location>
        <begin position="295"/>
        <end position="320"/>
    </location>
</feature>
<dbReference type="EMBL" id="JAODUO010001118">
    <property type="protein sequence ID" value="KAK2170978.1"/>
    <property type="molecule type" value="Genomic_DNA"/>
</dbReference>
<sequence>MPMVPRDLPHAFGVIEYISPQSVDMSTGRRSRKAKSAASDMFKRFARGEDLLVESASKYSYSVGQKQVKEQPVRKKPQSTPGTPERNALSTTDKVVPKCDLSTKSKPQSDDTGKKDVSTTRLKKPSKTMLKLKVIPQVASIDTDMQLPLKVSTGKSRGVGKVLSNDRRIVVIQKHKTLPEVATQSSAQRCDDSEGVAHKDSSTAEEQCKAEVDPPRRDNMRTKCSTTTEKVMSPLTPKKHTEDNLWSHNKNFSLSPRVKVVSPLPTSECPAEGVYSVSVLTNLAQTEAKVDIKKEPISPNTGNQTVVSTSQQRERHSSPVAAISKCASPIQRISARGAAKKSHANPTSDIKCFPSEKTHRVVVKESASKCDGDSFTKIKLVKVKPHACSKHIPISPLPYPSESISQEKFFHIFGLVKKSVLAKDVSITNKLHREAGGKLRRNIKLCMKPEMVYRRLELARGCIIQGMHEKIEALSEWKSKPRGLQDTTRVFMYDERRKRHEILADNKMALLAAIPAAHKSKPLMKAGSGRSSPVTDVALVKDLKDTSVVKSARKLCFDGLLESPTRGPMQYLKPKAKKRKHLAFDGSNDAAKTRRAESPSCHVSSENLSKKVMESQKKDKEAAKPVDTATSPVPSRRSARQQGGKRKMWCHLLRAAPDEYIVDQQWETEQQKKEEKRRAKVWRNTGEGSAETSQENSSNEDDVSSSRHSTTSDLPVESDVAQRSETPTEDSAVSSPLAKKIKIETDEVALIDESSIKVEPTDIVKHKKKKKKKKKPACVDDDMSVPENVIGPDVHPPPENKCPMLLDQLKPIFSDIANNSSKTCDDANFIQNNNKESLECNETLPYVFSSSAGASPSGTWPVAHGERYHYADYECTIPHMCMVCWINDHMYCKNMKRVARDLPPCGGCIHYIPCKHYRYLKDMLNYSRKKITKIAPAIDKSASAALNCGDVKASPTDLHKAQLSVDDLLCYEEMLESDSEPSSPDTPAGTEILKAHLKARASQIAKSLGVKRLSSLNSVVSEVMVAPTEEKSDSERGEVVDICEFGAEVILLSDNGFNYTRVHEHMLTGVQPQNVPVCRSMRMDSTSKAVKEAGSKSIISAVKDIKMPGKFCIRVAHQGSGVKPGVAADGQKVIKVKVQRVEPKKLLLQATPSGGEADDGKISLDVIPEEREICLPANKRGDADFDSDLLGGIIAQEAMKLVSSGNFRPQLLKLTFDGDVTLPFSKVDEKKELGISEKGKSKKKARKKQRDENLEEMQRNSNLVGEPRVSWSIESLPEDVDKEESMDTTKWPSPPSRAAQTYQKERLTPHEHGTTTDAKQATVNERTLDSQRKQTDSSTLIEPTAVALRNKKPECKKREFVEPWANSMSQKKGNLLKKQNEKASTAPPVECETEIQEQEVAQPRHHDYAHAKKTEYVSSRLDKPHVETTDTVNPQVSGDTSSVTSSNDTSLVSHVVSRDGSGCKTATDGASAMEHDTSTCHVVDSVDNDIRTVISSACAMESDTIAVSQVVSTFDSDVGSFDSGIASYDSAVGSADYSADHVDRYVTSVSSVINTTVGGDNDNSDDTTPDSGVYLCNDVVCVSGDATNKLVADTYELTDVMSTTSINTSVQDDTTEVSDGDMSVGDTSVNPSVNQVTLDEFLESMTLAGVPANEINALRQQMTSLGDDEIIELVTPNQHQMVGDQLSMSSHIEQENLSAPLTPVSSTDHQLGHFTRVAR</sequence>
<evidence type="ECO:0000256" key="1">
    <source>
        <dbReference type="SAM" id="MobiDB-lite"/>
    </source>
</evidence>
<feature type="region of interest" description="Disordered" evidence="1">
    <location>
        <begin position="1699"/>
        <end position="1719"/>
    </location>
</feature>
<keyword evidence="3" id="KW-1185">Reference proteome</keyword>
<name>A0AAD9NJM4_RIDPI</name>
<feature type="region of interest" description="Disordered" evidence="1">
    <location>
        <begin position="1235"/>
        <end position="1338"/>
    </location>
</feature>